<keyword evidence="1" id="KW-0472">Membrane</keyword>
<dbReference type="GO" id="GO:0005886">
    <property type="term" value="C:plasma membrane"/>
    <property type="evidence" value="ECO:0007669"/>
    <property type="project" value="UniProtKB-SubCell"/>
</dbReference>
<dbReference type="AlphaFoldDB" id="A0A382WZS6"/>
<organism evidence="2">
    <name type="scientific">marine metagenome</name>
    <dbReference type="NCBI Taxonomy" id="408172"/>
    <lineage>
        <taxon>unclassified sequences</taxon>
        <taxon>metagenomes</taxon>
        <taxon>ecological metagenomes</taxon>
    </lineage>
</organism>
<dbReference type="GO" id="GO:0140359">
    <property type="term" value="F:ABC-type transporter activity"/>
    <property type="evidence" value="ECO:0007669"/>
    <property type="project" value="InterPro"/>
</dbReference>
<protein>
    <submittedName>
        <fullName evidence="2">Uncharacterized protein</fullName>
    </submittedName>
</protein>
<name>A0A382WZS6_9ZZZZ</name>
<dbReference type="Pfam" id="PF12679">
    <property type="entry name" value="ABC2_membrane_2"/>
    <property type="match status" value="1"/>
</dbReference>
<sequence>DSNEDGHVCSIKVAWSSLDNRWYISSDAGVDEDPDEDEYYHEAIHRSFVIGFGKVGFVLLIGIFLPLFLASGLIRQEIENDTMHYLVGKPIHRAEVLIYRLLGFMAIGVPYIGILVLFTAIVVGLSAPGDSFFRLGDIGIWLGVMLAAWLMLLVYGTLFMLFGMIHRLGAIAAIAFGVWEFVLAMICMADPSLLIARLSVVFWGMTIVDACAMMVYPDTPVMLAQGRSIKSNSDWSTETGVLFSPEHMPGTGALSSFWNETALGSLGPFMTLLV</sequence>
<feature type="transmembrane region" description="Helical" evidence="1">
    <location>
        <begin position="138"/>
        <end position="161"/>
    </location>
</feature>
<dbReference type="EMBL" id="UINC01163881">
    <property type="protein sequence ID" value="SVD64427.1"/>
    <property type="molecule type" value="Genomic_DNA"/>
</dbReference>
<feature type="transmembrane region" description="Helical" evidence="1">
    <location>
        <begin position="194"/>
        <end position="216"/>
    </location>
</feature>
<evidence type="ECO:0000256" key="1">
    <source>
        <dbReference type="SAM" id="Phobius"/>
    </source>
</evidence>
<feature type="transmembrane region" description="Helical" evidence="1">
    <location>
        <begin position="55"/>
        <end position="75"/>
    </location>
</feature>
<reference evidence="2" key="1">
    <citation type="submission" date="2018-05" db="EMBL/GenBank/DDBJ databases">
        <authorList>
            <person name="Lanie J.A."/>
            <person name="Ng W.-L."/>
            <person name="Kazmierczak K.M."/>
            <person name="Andrzejewski T.M."/>
            <person name="Davidsen T.M."/>
            <person name="Wayne K.J."/>
            <person name="Tettelin H."/>
            <person name="Glass J.I."/>
            <person name="Rusch D."/>
            <person name="Podicherti R."/>
            <person name="Tsui H.-C.T."/>
            <person name="Winkler M.E."/>
        </authorList>
    </citation>
    <scope>NUCLEOTIDE SEQUENCE</scope>
</reference>
<accession>A0A382WZS6</accession>
<keyword evidence="1" id="KW-1133">Transmembrane helix</keyword>
<feature type="non-terminal residue" evidence="2">
    <location>
        <position position="274"/>
    </location>
</feature>
<keyword evidence="1" id="KW-0812">Transmembrane</keyword>
<proteinExistence type="predicted"/>
<evidence type="ECO:0000313" key="2">
    <source>
        <dbReference type="EMBL" id="SVD64427.1"/>
    </source>
</evidence>
<feature type="transmembrane region" description="Helical" evidence="1">
    <location>
        <begin position="96"/>
        <end position="126"/>
    </location>
</feature>
<feature type="transmembrane region" description="Helical" evidence="1">
    <location>
        <begin position="168"/>
        <end position="188"/>
    </location>
</feature>
<feature type="non-terminal residue" evidence="2">
    <location>
        <position position="1"/>
    </location>
</feature>
<gene>
    <name evidence="2" type="ORF">METZ01_LOCUS417281</name>
</gene>